<organism evidence="1 2">
    <name type="scientific">Candidatus Avibacteroides avistercoris</name>
    <dbReference type="NCBI Taxonomy" id="2840690"/>
    <lineage>
        <taxon>Bacteria</taxon>
        <taxon>Pseudomonadati</taxon>
        <taxon>Bacteroidota</taxon>
        <taxon>Bacteroidia</taxon>
        <taxon>Bacteroidales</taxon>
        <taxon>Bacteroidaceae</taxon>
        <taxon>Bacteroidaceae incertae sedis</taxon>
        <taxon>Candidatus Avibacteroides</taxon>
    </lineage>
</organism>
<evidence type="ECO:0000313" key="1">
    <source>
        <dbReference type="EMBL" id="HJD53765.1"/>
    </source>
</evidence>
<protein>
    <submittedName>
        <fullName evidence="1">Uncharacterized protein</fullName>
    </submittedName>
</protein>
<reference evidence="1" key="1">
    <citation type="journal article" date="2021" name="PeerJ">
        <title>Extensive microbial diversity within the chicken gut microbiome revealed by metagenomics and culture.</title>
        <authorList>
            <person name="Gilroy R."/>
            <person name="Ravi A."/>
            <person name="Getino M."/>
            <person name="Pursley I."/>
            <person name="Horton D.L."/>
            <person name="Alikhan N.F."/>
            <person name="Baker D."/>
            <person name="Gharbi K."/>
            <person name="Hall N."/>
            <person name="Watson M."/>
            <person name="Adriaenssens E.M."/>
            <person name="Foster-Nyarko E."/>
            <person name="Jarju S."/>
            <person name="Secka A."/>
            <person name="Antonio M."/>
            <person name="Oren A."/>
            <person name="Chaudhuri R.R."/>
            <person name="La Ragione R."/>
            <person name="Hildebrand F."/>
            <person name="Pallen M.J."/>
        </authorList>
    </citation>
    <scope>NUCLEOTIDE SEQUENCE</scope>
    <source>
        <strain evidence="1">MalCec1-1739</strain>
    </source>
</reference>
<dbReference type="AlphaFoldDB" id="A0A9D2ZUR8"/>
<dbReference type="Proteomes" id="UP000787625">
    <property type="component" value="Unassembled WGS sequence"/>
</dbReference>
<name>A0A9D2ZUR8_9BACT</name>
<gene>
    <name evidence="1" type="ORF">IAA93_08600</name>
</gene>
<comment type="caution">
    <text evidence="1">The sequence shown here is derived from an EMBL/GenBank/DDBJ whole genome shotgun (WGS) entry which is preliminary data.</text>
</comment>
<sequence>MIKSDLSSCDYWVTLQTCALQKHLDRMGYRTVVVDDGGVAHEGWGCVRPSSGGRRLSLPWVPGGILHRFGLRKMSFAGFVSAYMHDVVSGGDCRRYPQAAVVMTVSGDSCHVCAGMLENALHELMSHPVSSFTTEDFLMIAGDRPLLETGYVLLCGYDDAGRAAGAVSKARAAYDSPIVGVANGRLSRRLCDKSLEDVGPAGLLNLMRYAKEVFASERFEPMVHPAG</sequence>
<accession>A0A9D2ZUR8</accession>
<dbReference type="EMBL" id="DWUP01000199">
    <property type="protein sequence ID" value="HJD53765.1"/>
    <property type="molecule type" value="Genomic_DNA"/>
</dbReference>
<proteinExistence type="predicted"/>
<reference evidence="1" key="2">
    <citation type="submission" date="2021-04" db="EMBL/GenBank/DDBJ databases">
        <authorList>
            <person name="Gilroy R."/>
        </authorList>
    </citation>
    <scope>NUCLEOTIDE SEQUENCE</scope>
    <source>
        <strain evidence="1">MalCec1-1739</strain>
    </source>
</reference>
<evidence type="ECO:0000313" key="2">
    <source>
        <dbReference type="Proteomes" id="UP000787625"/>
    </source>
</evidence>